<dbReference type="InterPro" id="IPR011949">
    <property type="entry name" value="HAD-SF_hydro_IA_REG-2-like"/>
</dbReference>
<dbReference type="PANTHER" id="PTHR46191">
    <property type="match status" value="1"/>
</dbReference>
<dbReference type="NCBIfam" id="TIGR02252">
    <property type="entry name" value="DREG-2"/>
    <property type="match status" value="1"/>
</dbReference>
<dbReference type="EMBL" id="CAKASE010000043">
    <property type="protein sequence ID" value="CAG9558121.1"/>
    <property type="molecule type" value="Genomic_DNA"/>
</dbReference>
<dbReference type="Pfam" id="PF00702">
    <property type="entry name" value="Hydrolase"/>
    <property type="match status" value="1"/>
</dbReference>
<organism evidence="1 2">
    <name type="scientific">Danaus chrysippus</name>
    <name type="common">African queen</name>
    <dbReference type="NCBI Taxonomy" id="151541"/>
    <lineage>
        <taxon>Eukaryota</taxon>
        <taxon>Metazoa</taxon>
        <taxon>Ecdysozoa</taxon>
        <taxon>Arthropoda</taxon>
        <taxon>Hexapoda</taxon>
        <taxon>Insecta</taxon>
        <taxon>Pterygota</taxon>
        <taxon>Neoptera</taxon>
        <taxon>Endopterygota</taxon>
        <taxon>Lepidoptera</taxon>
        <taxon>Glossata</taxon>
        <taxon>Ditrysia</taxon>
        <taxon>Papilionoidea</taxon>
        <taxon>Nymphalidae</taxon>
        <taxon>Danainae</taxon>
        <taxon>Danaini</taxon>
        <taxon>Danaina</taxon>
        <taxon>Danaus</taxon>
        <taxon>Anosia</taxon>
    </lineage>
</organism>
<dbReference type="Gene3D" id="3.40.50.1000">
    <property type="entry name" value="HAD superfamily/HAD-like"/>
    <property type="match status" value="1"/>
</dbReference>
<dbReference type="SUPFAM" id="SSF56784">
    <property type="entry name" value="HAD-like"/>
    <property type="match status" value="1"/>
</dbReference>
<evidence type="ECO:0000313" key="2">
    <source>
        <dbReference type="Proteomes" id="UP000789524"/>
    </source>
</evidence>
<dbReference type="InterPro" id="IPR006439">
    <property type="entry name" value="HAD-SF_hydro_IA"/>
</dbReference>
<dbReference type="InterPro" id="IPR051828">
    <property type="entry name" value="HAD-like_hydrolase_domain"/>
</dbReference>
<sequence>MKFRVPPWDYYAIVAEKHGFKVDGKQIKQDFKKSYTQLMKHHPNFGKQSIKWQNWWDEIIKQTFRDKLPISSINKISKQLIEDFTSTKCFVKANGCDELLELLSKNGIALGVISNYDPRLHKILNNLNIDDSFEFILTSYDIGFSKPDKRLFKIAQERINGITCGSQCLHIGDDFVKDYEGAMKAGWNAVLITEETDAEQSHMCVYKSLLDLHNAIESHKLCFS</sequence>
<name>A0A8J2Q043_9NEOP</name>
<dbReference type="PANTHER" id="PTHR46191:SF2">
    <property type="entry name" value="HALOACID DEHALOGENASE-LIKE HYDROLASE DOMAIN-CONTAINING PROTEIN 3"/>
    <property type="match status" value="1"/>
</dbReference>
<dbReference type="Gene3D" id="1.10.150.720">
    <property type="entry name" value="Haloacid dehalogenase-like hydrolase"/>
    <property type="match status" value="1"/>
</dbReference>
<dbReference type="AlphaFoldDB" id="A0A8J2Q043"/>
<dbReference type="GO" id="GO:0005634">
    <property type="term" value="C:nucleus"/>
    <property type="evidence" value="ECO:0007669"/>
    <property type="project" value="TreeGrafter"/>
</dbReference>
<dbReference type="OrthoDB" id="444127at2759"/>
<dbReference type="InterPro" id="IPR036412">
    <property type="entry name" value="HAD-like_sf"/>
</dbReference>
<reference evidence="1" key="1">
    <citation type="submission" date="2021-09" db="EMBL/GenBank/DDBJ databases">
        <authorList>
            <person name="Martin H S."/>
        </authorList>
    </citation>
    <scope>NUCLEOTIDE SEQUENCE</scope>
</reference>
<dbReference type="Proteomes" id="UP000789524">
    <property type="component" value="Unassembled WGS sequence"/>
</dbReference>
<evidence type="ECO:0000313" key="1">
    <source>
        <dbReference type="EMBL" id="CAG9558121.1"/>
    </source>
</evidence>
<protein>
    <submittedName>
        <fullName evidence="1">(African queen) hypothetical protein</fullName>
    </submittedName>
</protein>
<dbReference type="InterPro" id="IPR023214">
    <property type="entry name" value="HAD_sf"/>
</dbReference>
<dbReference type="NCBIfam" id="TIGR01549">
    <property type="entry name" value="HAD-SF-IA-v1"/>
    <property type="match status" value="1"/>
</dbReference>
<accession>A0A8J2Q043</accession>
<dbReference type="InterPro" id="IPR044924">
    <property type="entry name" value="HAD-SF_hydro_IA_REG-2-like_cap"/>
</dbReference>
<keyword evidence="2" id="KW-1185">Reference proteome</keyword>
<proteinExistence type="predicted"/>
<gene>
    <name evidence="1" type="ORF">DCHRY22_LOCUS342</name>
</gene>
<comment type="caution">
    <text evidence="1">The sequence shown here is derived from an EMBL/GenBank/DDBJ whole genome shotgun (WGS) entry which is preliminary data.</text>
</comment>